<organism evidence="14">
    <name type="scientific">Notodromas monacha</name>
    <dbReference type="NCBI Taxonomy" id="399045"/>
    <lineage>
        <taxon>Eukaryota</taxon>
        <taxon>Metazoa</taxon>
        <taxon>Ecdysozoa</taxon>
        <taxon>Arthropoda</taxon>
        <taxon>Crustacea</taxon>
        <taxon>Oligostraca</taxon>
        <taxon>Ostracoda</taxon>
        <taxon>Podocopa</taxon>
        <taxon>Podocopida</taxon>
        <taxon>Cypridocopina</taxon>
        <taxon>Cypridoidea</taxon>
        <taxon>Cyprididae</taxon>
        <taxon>Notodromas</taxon>
    </lineage>
</organism>
<name>A0A7R9BGA3_9CRUS</name>
<dbReference type="PANTHER" id="PTHR24056">
    <property type="entry name" value="CELL DIVISION PROTEIN KINASE"/>
    <property type="match status" value="1"/>
</dbReference>
<keyword evidence="5 10" id="KW-0547">Nucleotide-binding</keyword>
<keyword evidence="15" id="KW-1185">Reference proteome</keyword>
<keyword evidence="7 10" id="KW-0067">ATP-binding</keyword>
<feature type="domain" description="Protein kinase" evidence="13">
    <location>
        <begin position="122"/>
        <end position="405"/>
    </location>
</feature>
<evidence type="ECO:0000256" key="1">
    <source>
        <dbReference type="ARBA" id="ARBA00006485"/>
    </source>
</evidence>
<comment type="catalytic activity">
    <reaction evidence="9">
        <text>L-seryl-[protein] + ATP = O-phospho-L-seryl-[protein] + ADP + H(+)</text>
        <dbReference type="Rhea" id="RHEA:17989"/>
        <dbReference type="Rhea" id="RHEA-COMP:9863"/>
        <dbReference type="Rhea" id="RHEA-COMP:11604"/>
        <dbReference type="ChEBI" id="CHEBI:15378"/>
        <dbReference type="ChEBI" id="CHEBI:29999"/>
        <dbReference type="ChEBI" id="CHEBI:30616"/>
        <dbReference type="ChEBI" id="CHEBI:83421"/>
        <dbReference type="ChEBI" id="CHEBI:456216"/>
        <dbReference type="EC" id="2.7.11.22"/>
    </reaction>
</comment>
<keyword evidence="6" id="KW-0418">Kinase</keyword>
<evidence type="ECO:0000256" key="5">
    <source>
        <dbReference type="ARBA" id="ARBA00022741"/>
    </source>
</evidence>
<dbReference type="AlphaFoldDB" id="A0A7R9BGA3"/>
<evidence type="ECO:0000256" key="3">
    <source>
        <dbReference type="ARBA" id="ARBA00022527"/>
    </source>
</evidence>
<evidence type="ECO:0000256" key="10">
    <source>
        <dbReference type="PROSITE-ProRule" id="PRU10141"/>
    </source>
</evidence>
<gene>
    <name evidence="14" type="ORF">NMOB1V02_LOCUS1354</name>
</gene>
<evidence type="ECO:0000256" key="7">
    <source>
        <dbReference type="ARBA" id="ARBA00022840"/>
    </source>
</evidence>
<dbReference type="GO" id="GO:0005524">
    <property type="term" value="F:ATP binding"/>
    <property type="evidence" value="ECO:0007669"/>
    <property type="project" value="UniProtKB-UniRule"/>
</dbReference>
<dbReference type="InterPro" id="IPR000719">
    <property type="entry name" value="Prot_kinase_dom"/>
</dbReference>
<dbReference type="PROSITE" id="PS00108">
    <property type="entry name" value="PROTEIN_KINASE_ST"/>
    <property type="match status" value="1"/>
</dbReference>
<dbReference type="EMBL" id="CAJPEX010000134">
    <property type="protein sequence ID" value="CAG0913622.1"/>
    <property type="molecule type" value="Genomic_DNA"/>
</dbReference>
<dbReference type="Gene3D" id="3.30.200.20">
    <property type="entry name" value="Phosphorylase Kinase, domain 1"/>
    <property type="match status" value="1"/>
</dbReference>
<dbReference type="InterPro" id="IPR008271">
    <property type="entry name" value="Ser/Thr_kinase_AS"/>
</dbReference>
<comment type="catalytic activity">
    <reaction evidence="8">
        <text>L-threonyl-[protein] + ATP = O-phospho-L-threonyl-[protein] + ADP + H(+)</text>
        <dbReference type="Rhea" id="RHEA:46608"/>
        <dbReference type="Rhea" id="RHEA-COMP:11060"/>
        <dbReference type="Rhea" id="RHEA-COMP:11605"/>
        <dbReference type="ChEBI" id="CHEBI:15378"/>
        <dbReference type="ChEBI" id="CHEBI:30013"/>
        <dbReference type="ChEBI" id="CHEBI:30616"/>
        <dbReference type="ChEBI" id="CHEBI:61977"/>
        <dbReference type="ChEBI" id="CHEBI:456216"/>
        <dbReference type="EC" id="2.7.11.22"/>
    </reaction>
</comment>
<evidence type="ECO:0000256" key="6">
    <source>
        <dbReference type="ARBA" id="ARBA00022777"/>
    </source>
</evidence>
<evidence type="ECO:0000256" key="8">
    <source>
        <dbReference type="ARBA" id="ARBA00047811"/>
    </source>
</evidence>
<evidence type="ECO:0000256" key="2">
    <source>
        <dbReference type="ARBA" id="ARBA00012425"/>
    </source>
</evidence>
<protein>
    <recommendedName>
        <fullName evidence="2">cyclin-dependent kinase</fullName>
        <ecNumber evidence="2">2.7.11.22</ecNumber>
    </recommendedName>
</protein>
<evidence type="ECO:0000313" key="14">
    <source>
        <dbReference type="EMBL" id="CAD7273470.1"/>
    </source>
</evidence>
<dbReference type="InterPro" id="IPR017441">
    <property type="entry name" value="Protein_kinase_ATP_BS"/>
</dbReference>
<dbReference type="InterPro" id="IPR011009">
    <property type="entry name" value="Kinase-like_dom_sf"/>
</dbReference>
<evidence type="ECO:0000256" key="12">
    <source>
        <dbReference type="SAM" id="MobiDB-lite"/>
    </source>
</evidence>
<accession>A0A7R9BGA3</accession>
<dbReference type="PROSITE" id="PS50011">
    <property type="entry name" value="PROTEIN_KINASE_DOM"/>
    <property type="match status" value="1"/>
</dbReference>
<sequence>MAEPRAVTDCLRMSSQRMRRQSIMAGFLHTRRPAGLFAFKSHGRADRVGTRSSHLVPQLGETVFPHRLFVTQILAKLSKFVEKFCGRHVVNSLDRVAGQSRPEFLLPVASNRTQGLHGMEKYDRLSKIGEGSYGMVYKCRNREDGSLVAIKKFIEVDEDPLIKKIAMREIRMLRQLKSPHLVNLLEVFRRKKRLHLVFEYCDHTVLQEMEKYPKGMSLDLTKNMVWQTLQAIDYCHAQNVIHRDVKPENLLLTKDGVVKLCDFGFARTLNPGDNYTDYVATRWYRAPELLVGDTHYGAGVDVWAVGCVMAEMVQGEALWPGRSDVDQLYLIKETLGELIPRHLQILKTNSFFVGVTIPEPQRIIPLERKVTRDMGPRGMDFLKKSLEKDPMLRPTASQLLHHSFWDGFTFKLPDRMMNNAFFPQLGSNGEAPKHGNPASYGGASRARNNYEGGHLPTI</sequence>
<feature type="region of interest" description="Disordered" evidence="12">
    <location>
        <begin position="427"/>
        <end position="458"/>
    </location>
</feature>
<dbReference type="Gene3D" id="1.10.510.10">
    <property type="entry name" value="Transferase(Phosphotransferase) domain 1"/>
    <property type="match status" value="1"/>
</dbReference>
<dbReference type="EC" id="2.7.11.22" evidence="2"/>
<keyword evidence="3 11" id="KW-0723">Serine/threonine-protein kinase</keyword>
<dbReference type="OrthoDB" id="548217at2759"/>
<dbReference type="PANTHER" id="PTHR24056:SF222">
    <property type="entry name" value="CYCLIN-DEPENDENT KINASE-LIKE 1"/>
    <property type="match status" value="1"/>
</dbReference>
<dbReference type="FunFam" id="1.10.510.10:FF:000624">
    <property type="entry name" value="Mitogen-activated protein kinase"/>
    <property type="match status" value="1"/>
</dbReference>
<dbReference type="Proteomes" id="UP000678499">
    <property type="component" value="Unassembled WGS sequence"/>
</dbReference>
<reference evidence="14" key="1">
    <citation type="submission" date="2020-11" db="EMBL/GenBank/DDBJ databases">
        <authorList>
            <person name="Tran Van P."/>
        </authorList>
    </citation>
    <scope>NUCLEOTIDE SEQUENCE</scope>
</reference>
<dbReference type="PROSITE" id="PS00107">
    <property type="entry name" value="PROTEIN_KINASE_ATP"/>
    <property type="match status" value="1"/>
</dbReference>
<evidence type="ECO:0000256" key="4">
    <source>
        <dbReference type="ARBA" id="ARBA00022679"/>
    </source>
</evidence>
<dbReference type="Pfam" id="PF00069">
    <property type="entry name" value="Pkinase"/>
    <property type="match status" value="1"/>
</dbReference>
<dbReference type="EMBL" id="OA882171">
    <property type="protein sequence ID" value="CAD7273470.1"/>
    <property type="molecule type" value="Genomic_DNA"/>
</dbReference>
<evidence type="ECO:0000256" key="9">
    <source>
        <dbReference type="ARBA" id="ARBA00048367"/>
    </source>
</evidence>
<proteinExistence type="inferred from homology"/>
<dbReference type="SMART" id="SM00220">
    <property type="entry name" value="S_TKc"/>
    <property type="match status" value="1"/>
</dbReference>
<evidence type="ECO:0000313" key="15">
    <source>
        <dbReference type="Proteomes" id="UP000678499"/>
    </source>
</evidence>
<dbReference type="SUPFAM" id="SSF56112">
    <property type="entry name" value="Protein kinase-like (PK-like)"/>
    <property type="match status" value="1"/>
</dbReference>
<dbReference type="GO" id="GO:0004693">
    <property type="term" value="F:cyclin-dependent protein serine/threonine kinase activity"/>
    <property type="evidence" value="ECO:0007669"/>
    <property type="project" value="UniProtKB-EC"/>
</dbReference>
<dbReference type="FunFam" id="3.30.200.20:FF:000049">
    <property type="entry name" value="cyclin-dependent kinase-like 1 isoform X1"/>
    <property type="match status" value="1"/>
</dbReference>
<dbReference type="InterPro" id="IPR050108">
    <property type="entry name" value="CDK"/>
</dbReference>
<keyword evidence="4" id="KW-0808">Transferase</keyword>
<evidence type="ECO:0000259" key="13">
    <source>
        <dbReference type="PROSITE" id="PS50011"/>
    </source>
</evidence>
<comment type="similarity">
    <text evidence="1">Belongs to the protein kinase superfamily. CMGC Ser/Thr protein kinase family. CDC2/CDKX subfamily.</text>
</comment>
<dbReference type="GO" id="GO:0005634">
    <property type="term" value="C:nucleus"/>
    <property type="evidence" value="ECO:0007669"/>
    <property type="project" value="TreeGrafter"/>
</dbReference>
<feature type="binding site" evidence="10">
    <location>
        <position position="152"/>
    </location>
    <ligand>
        <name>ATP</name>
        <dbReference type="ChEBI" id="CHEBI:30616"/>
    </ligand>
</feature>
<evidence type="ECO:0000256" key="11">
    <source>
        <dbReference type="RuleBase" id="RU000304"/>
    </source>
</evidence>